<dbReference type="STRING" id="886293.Sinac_4892"/>
<gene>
    <name evidence="2" type="ordered locus">Sinac_4892</name>
</gene>
<dbReference type="InterPro" id="IPR038717">
    <property type="entry name" value="Tc1-like_DDE_dom"/>
</dbReference>
<protein>
    <recommendedName>
        <fullName evidence="1">Tc1-like transposase DDE domain-containing protein</fullName>
    </recommendedName>
</protein>
<dbReference type="Gene3D" id="3.30.420.10">
    <property type="entry name" value="Ribonuclease H-like superfamily/Ribonuclease H"/>
    <property type="match status" value="1"/>
</dbReference>
<evidence type="ECO:0000313" key="2">
    <source>
        <dbReference type="EMBL" id="AGA29049.1"/>
    </source>
</evidence>
<dbReference type="KEGG" id="saci:Sinac_4892"/>
<dbReference type="Proteomes" id="UP000010798">
    <property type="component" value="Chromosome"/>
</dbReference>
<dbReference type="GO" id="GO:0003676">
    <property type="term" value="F:nucleic acid binding"/>
    <property type="evidence" value="ECO:0007669"/>
    <property type="project" value="InterPro"/>
</dbReference>
<evidence type="ECO:0000313" key="3">
    <source>
        <dbReference type="Proteomes" id="UP000010798"/>
    </source>
</evidence>
<name>L0DI29_SINAD</name>
<reference evidence="2 3" key="1">
    <citation type="submission" date="2012-02" db="EMBL/GenBank/DDBJ databases">
        <title>Complete sequence of chromosome of Singulisphaera acidiphila DSM 18658.</title>
        <authorList>
            <consortium name="US DOE Joint Genome Institute (JGI-PGF)"/>
            <person name="Lucas S."/>
            <person name="Copeland A."/>
            <person name="Lapidus A."/>
            <person name="Glavina del Rio T."/>
            <person name="Dalin E."/>
            <person name="Tice H."/>
            <person name="Bruce D."/>
            <person name="Goodwin L."/>
            <person name="Pitluck S."/>
            <person name="Peters L."/>
            <person name="Ovchinnikova G."/>
            <person name="Chertkov O."/>
            <person name="Kyrpides N."/>
            <person name="Mavromatis K."/>
            <person name="Ivanova N."/>
            <person name="Brettin T."/>
            <person name="Detter J.C."/>
            <person name="Han C."/>
            <person name="Larimer F."/>
            <person name="Land M."/>
            <person name="Hauser L."/>
            <person name="Markowitz V."/>
            <person name="Cheng J.-F."/>
            <person name="Hugenholtz P."/>
            <person name="Woyke T."/>
            <person name="Wu D."/>
            <person name="Tindall B."/>
            <person name="Pomrenke H."/>
            <person name="Brambilla E."/>
            <person name="Klenk H.-P."/>
            <person name="Eisen J.A."/>
        </authorList>
    </citation>
    <scope>NUCLEOTIDE SEQUENCE [LARGE SCALE GENOMIC DNA]</scope>
    <source>
        <strain evidence="3">ATCC BAA-1392 / DSM 18658 / VKM B-2454 / MOB10</strain>
    </source>
</reference>
<dbReference type="InterPro" id="IPR036397">
    <property type="entry name" value="RNaseH_sf"/>
</dbReference>
<accession>L0DI29</accession>
<evidence type="ECO:0000259" key="1">
    <source>
        <dbReference type="Pfam" id="PF13358"/>
    </source>
</evidence>
<dbReference type="AlphaFoldDB" id="L0DI29"/>
<proteinExistence type="predicted"/>
<dbReference type="HOGENOM" id="CLU_041125_2_3_0"/>
<sequence>MTGIQALERIAPTDRMKPGQGERREFEFTRHGTQCLIGNFEVTTGQMIAPTVQPTRTEEDFATYIAGTGATDPEAGWIFVADNLTTHCSESLVRYVAAECAIATDLGKKGKYGVLKSVATRKALLMDECHRIRFAFMPKHTSWLNQIEIWFSILVRRVIKRKNFTSAEDLREKILAFIDYFNRTLAKPFKWTSTGRPLSV</sequence>
<dbReference type="Pfam" id="PF13358">
    <property type="entry name" value="DDE_3"/>
    <property type="match status" value="1"/>
</dbReference>
<feature type="domain" description="Tc1-like transposase DDE" evidence="1">
    <location>
        <begin position="14"/>
        <end position="171"/>
    </location>
</feature>
<keyword evidence="3" id="KW-1185">Reference proteome</keyword>
<dbReference type="eggNOG" id="COG3335">
    <property type="taxonomic scope" value="Bacteria"/>
</dbReference>
<dbReference type="EMBL" id="CP003364">
    <property type="protein sequence ID" value="AGA29049.1"/>
    <property type="molecule type" value="Genomic_DNA"/>
</dbReference>
<organism evidence="2 3">
    <name type="scientific">Singulisphaera acidiphila (strain ATCC BAA-1392 / DSM 18658 / VKM B-2454 / MOB10)</name>
    <dbReference type="NCBI Taxonomy" id="886293"/>
    <lineage>
        <taxon>Bacteria</taxon>
        <taxon>Pseudomonadati</taxon>
        <taxon>Planctomycetota</taxon>
        <taxon>Planctomycetia</taxon>
        <taxon>Isosphaerales</taxon>
        <taxon>Isosphaeraceae</taxon>
        <taxon>Singulisphaera</taxon>
    </lineage>
</organism>